<dbReference type="GO" id="GO:0016747">
    <property type="term" value="F:acyltransferase activity, transferring groups other than amino-acyl groups"/>
    <property type="evidence" value="ECO:0007669"/>
    <property type="project" value="InterPro"/>
</dbReference>
<dbReference type="AlphaFoldDB" id="A0AA35XW16"/>
<reference evidence="2" key="1">
    <citation type="submission" date="2023-03" db="EMBL/GenBank/DDBJ databases">
        <authorList>
            <person name="Pearce D."/>
        </authorList>
    </citation>
    <scope>NUCLEOTIDE SEQUENCE</scope>
    <source>
        <strain evidence="2">Mc</strain>
    </source>
</reference>
<dbReference type="Gene3D" id="3.40.630.30">
    <property type="match status" value="1"/>
</dbReference>
<evidence type="ECO:0000259" key="1">
    <source>
        <dbReference type="PROSITE" id="PS51186"/>
    </source>
</evidence>
<organism evidence="2 3">
    <name type="scientific">Methylococcus capsulatus</name>
    <dbReference type="NCBI Taxonomy" id="414"/>
    <lineage>
        <taxon>Bacteria</taxon>
        <taxon>Pseudomonadati</taxon>
        <taxon>Pseudomonadota</taxon>
        <taxon>Gammaproteobacteria</taxon>
        <taxon>Methylococcales</taxon>
        <taxon>Methylococcaceae</taxon>
        <taxon>Methylococcus</taxon>
    </lineage>
</organism>
<dbReference type="PANTHER" id="PTHR47237:SF1">
    <property type="entry name" value="SLL0310 PROTEIN"/>
    <property type="match status" value="1"/>
</dbReference>
<dbReference type="Gene3D" id="3.40.630.90">
    <property type="match status" value="1"/>
</dbReference>
<sequence>MQQKFHIERMDRQRLELALDWAAAEGWNPGLHDAASFFAADPSGFFMGFLDDEPVGSISAVSYPGDFGFIGLYIVRPEHRGKGFGLKLWHAAVEHLGERTVGLDGVIERQSSYARSGFVTAHRNIRFEWNGPAALETDTAVGRLEPSEFDAILAYDAALFPGSRDGFLRVWTRQPGCTGLLYRSDDGDIAGYGLLRPCRRGYKLGPLFADTPRIAACLLQAFRPHAGTAPIYIDMPAPNTAALQLAAQHGMRRVFETARMYTPRIPSLPLERTFGITTYELG</sequence>
<dbReference type="InterPro" id="IPR052729">
    <property type="entry name" value="Acyl/Acetyltrans_Enzymes"/>
</dbReference>
<dbReference type="CDD" id="cd04301">
    <property type="entry name" value="NAT_SF"/>
    <property type="match status" value="1"/>
</dbReference>
<dbReference type="SUPFAM" id="SSF55729">
    <property type="entry name" value="Acyl-CoA N-acyltransferases (Nat)"/>
    <property type="match status" value="1"/>
</dbReference>
<dbReference type="PROSITE" id="PS51186">
    <property type="entry name" value="GNAT"/>
    <property type="match status" value="1"/>
</dbReference>
<gene>
    <name evidence="2" type="ORF">MCNOR_2892</name>
</gene>
<protein>
    <submittedName>
        <fullName evidence="2">Acetyltransferase, GNAT family</fullName>
    </submittedName>
</protein>
<dbReference type="InterPro" id="IPR000182">
    <property type="entry name" value="GNAT_dom"/>
</dbReference>
<accession>A0AA35XW16</accession>
<dbReference type="Pfam" id="PF18014">
    <property type="entry name" value="Acetyltransf_18"/>
    <property type="match status" value="1"/>
</dbReference>
<feature type="domain" description="N-acetyltransferase" evidence="1">
    <location>
        <begin position="5"/>
        <end position="141"/>
    </location>
</feature>
<evidence type="ECO:0000313" key="2">
    <source>
        <dbReference type="EMBL" id="CAI8872130.1"/>
    </source>
</evidence>
<dbReference type="InterPro" id="IPR016181">
    <property type="entry name" value="Acyl_CoA_acyltransferase"/>
</dbReference>
<dbReference type="Pfam" id="PF00583">
    <property type="entry name" value="Acetyltransf_1"/>
    <property type="match status" value="1"/>
</dbReference>
<dbReference type="InterPro" id="IPR041496">
    <property type="entry name" value="YitH/HolE_GNAT"/>
</dbReference>
<dbReference type="RefSeq" id="WP_017365210.1">
    <property type="nucleotide sequence ID" value="NZ_CP079097.1"/>
</dbReference>
<proteinExistence type="predicted"/>
<name>A0AA35XW16_METCP</name>
<evidence type="ECO:0000313" key="3">
    <source>
        <dbReference type="Proteomes" id="UP001158598"/>
    </source>
</evidence>
<dbReference type="EMBL" id="OX458332">
    <property type="protein sequence ID" value="CAI8872130.1"/>
    <property type="molecule type" value="Genomic_DNA"/>
</dbReference>
<dbReference type="PANTHER" id="PTHR47237">
    <property type="entry name" value="SLL0310 PROTEIN"/>
    <property type="match status" value="1"/>
</dbReference>
<dbReference type="Proteomes" id="UP001158598">
    <property type="component" value="Chromosome"/>
</dbReference>